<protein>
    <submittedName>
        <fullName evidence="2">DNA ligase 4</fullName>
    </submittedName>
</protein>
<dbReference type="SUPFAM" id="SSF56091">
    <property type="entry name" value="DNA ligase/mRNA capping enzyme, catalytic domain"/>
    <property type="match status" value="1"/>
</dbReference>
<dbReference type="PROSITE" id="PS50160">
    <property type="entry name" value="DNA_LIGASE_A3"/>
    <property type="match status" value="1"/>
</dbReference>
<reference evidence="2 3" key="1">
    <citation type="journal article" date="2018" name="PLoS Genet.">
        <title>Population sequencing reveals clonal diversity and ancestral inbreeding in the grapevine cultivar Chardonnay.</title>
        <authorList>
            <person name="Roach M.J."/>
            <person name="Johnson D.L."/>
            <person name="Bohlmann J."/>
            <person name="van Vuuren H.J."/>
            <person name="Jones S.J."/>
            <person name="Pretorius I.S."/>
            <person name="Schmidt S.A."/>
            <person name="Borneman A.R."/>
        </authorList>
    </citation>
    <scope>NUCLEOTIDE SEQUENCE [LARGE SCALE GENOMIC DNA]</scope>
    <source>
        <strain evidence="3">cv. Chardonnay</strain>
        <tissue evidence="2">Leaf</tissue>
    </source>
</reference>
<dbReference type="InterPro" id="IPR029710">
    <property type="entry name" value="LIG4"/>
</dbReference>
<evidence type="ECO:0000259" key="1">
    <source>
        <dbReference type="PROSITE" id="PS50160"/>
    </source>
</evidence>
<dbReference type="PANTHER" id="PTHR45997">
    <property type="entry name" value="DNA LIGASE 4"/>
    <property type="match status" value="1"/>
</dbReference>
<dbReference type="GO" id="GO:0003677">
    <property type="term" value="F:DNA binding"/>
    <property type="evidence" value="ECO:0007669"/>
    <property type="project" value="InterPro"/>
</dbReference>
<dbReference type="PANTHER" id="PTHR45997:SF1">
    <property type="entry name" value="DNA LIGASE 4"/>
    <property type="match status" value="1"/>
</dbReference>
<dbReference type="Pfam" id="PF01068">
    <property type="entry name" value="DNA_ligase_A_M"/>
    <property type="match status" value="1"/>
</dbReference>
<evidence type="ECO:0000313" key="2">
    <source>
        <dbReference type="EMBL" id="RVX07791.1"/>
    </source>
</evidence>
<dbReference type="AlphaFoldDB" id="A0A438JFR1"/>
<name>A0A438JFR1_VITVI</name>
<dbReference type="EMBL" id="QGNW01000044">
    <property type="protein sequence ID" value="RVX07791.1"/>
    <property type="molecule type" value="Genomic_DNA"/>
</dbReference>
<dbReference type="GO" id="GO:0003910">
    <property type="term" value="F:DNA ligase (ATP) activity"/>
    <property type="evidence" value="ECO:0007669"/>
    <property type="project" value="InterPro"/>
</dbReference>
<evidence type="ECO:0000313" key="3">
    <source>
        <dbReference type="Proteomes" id="UP000288805"/>
    </source>
</evidence>
<accession>A0A438JFR1</accession>
<feature type="domain" description="ATP-dependent DNA ligase family profile" evidence="1">
    <location>
        <begin position="58"/>
        <end position="94"/>
    </location>
</feature>
<dbReference type="InterPro" id="IPR012310">
    <property type="entry name" value="DNA_ligase_ATP-dep_cent"/>
</dbReference>
<dbReference type="GO" id="GO:0006281">
    <property type="term" value="P:DNA repair"/>
    <property type="evidence" value="ECO:0007669"/>
    <property type="project" value="InterPro"/>
</dbReference>
<dbReference type="Gene3D" id="3.30.470.30">
    <property type="entry name" value="DNA ligase/mRNA capping enzyme"/>
    <property type="match status" value="1"/>
</dbReference>
<proteinExistence type="predicted"/>
<dbReference type="GO" id="GO:0005524">
    <property type="term" value="F:ATP binding"/>
    <property type="evidence" value="ECO:0007669"/>
    <property type="project" value="InterPro"/>
</dbReference>
<gene>
    <name evidence="2" type="primary">LIG4_2</name>
    <name evidence="2" type="ORF">CK203_021963</name>
</gene>
<sequence>MLVWDISLNRFAEFGSNQEIAKAAKEGLDSDRQWKSMLRFQHLRCCNWFDGKEILNVAFDILYFGDTSVIHQTLKERHELLQKVVKPLKGRFEILVPSGGLNTHRPSASNFGALHGLHEQSLVHREAVVADIAIWKVLGPPECKIHQKVM</sequence>
<comment type="caution">
    <text evidence="2">The sequence shown here is derived from an EMBL/GenBank/DDBJ whole genome shotgun (WGS) entry which is preliminary data.</text>
</comment>
<organism evidence="2 3">
    <name type="scientific">Vitis vinifera</name>
    <name type="common">Grape</name>
    <dbReference type="NCBI Taxonomy" id="29760"/>
    <lineage>
        <taxon>Eukaryota</taxon>
        <taxon>Viridiplantae</taxon>
        <taxon>Streptophyta</taxon>
        <taxon>Embryophyta</taxon>
        <taxon>Tracheophyta</taxon>
        <taxon>Spermatophyta</taxon>
        <taxon>Magnoliopsida</taxon>
        <taxon>eudicotyledons</taxon>
        <taxon>Gunneridae</taxon>
        <taxon>Pentapetalae</taxon>
        <taxon>rosids</taxon>
        <taxon>Vitales</taxon>
        <taxon>Vitaceae</taxon>
        <taxon>Viteae</taxon>
        <taxon>Vitis</taxon>
    </lineage>
</organism>
<dbReference type="Proteomes" id="UP000288805">
    <property type="component" value="Unassembled WGS sequence"/>
</dbReference>
<keyword evidence="2" id="KW-0436">Ligase</keyword>
<dbReference type="GO" id="GO:0006310">
    <property type="term" value="P:DNA recombination"/>
    <property type="evidence" value="ECO:0007669"/>
    <property type="project" value="InterPro"/>
</dbReference>